<dbReference type="SUPFAM" id="SSF47769">
    <property type="entry name" value="SAM/Pointed domain"/>
    <property type="match status" value="1"/>
</dbReference>
<feature type="region of interest" description="Disordered" evidence="3">
    <location>
        <begin position="1"/>
        <end position="32"/>
    </location>
</feature>
<dbReference type="SMART" id="SM00054">
    <property type="entry name" value="EFh"/>
    <property type="match status" value="2"/>
</dbReference>
<feature type="domain" description="EF-hand" evidence="5">
    <location>
        <begin position="518"/>
        <end position="553"/>
    </location>
</feature>
<dbReference type="Proteomes" id="UP000232323">
    <property type="component" value="Unassembled WGS sequence"/>
</dbReference>
<reference evidence="6 7" key="1">
    <citation type="submission" date="2017-08" db="EMBL/GenBank/DDBJ databases">
        <title>Acidophilic green algal genome provides insights into adaptation to an acidic environment.</title>
        <authorList>
            <person name="Hirooka S."/>
            <person name="Hirose Y."/>
            <person name="Kanesaki Y."/>
            <person name="Higuchi S."/>
            <person name="Fujiwara T."/>
            <person name="Onuma R."/>
            <person name="Era A."/>
            <person name="Ohbayashi R."/>
            <person name="Uzuka A."/>
            <person name="Nozaki H."/>
            <person name="Yoshikawa H."/>
            <person name="Miyagishima S.Y."/>
        </authorList>
    </citation>
    <scope>NUCLEOTIDE SEQUENCE [LARGE SCALE GENOMIC DNA]</scope>
    <source>
        <strain evidence="6 7">NIES-2499</strain>
    </source>
</reference>
<protein>
    <submittedName>
        <fullName evidence="6">Uncharacterized protein</fullName>
    </submittedName>
</protein>
<dbReference type="InterPro" id="IPR011992">
    <property type="entry name" value="EF-hand-dom_pair"/>
</dbReference>
<dbReference type="PROSITE" id="PS50222">
    <property type="entry name" value="EF_HAND_2"/>
    <property type="match status" value="1"/>
</dbReference>
<proteinExistence type="predicted"/>
<dbReference type="InterPro" id="IPR001660">
    <property type="entry name" value="SAM"/>
</dbReference>
<feature type="region of interest" description="Disordered" evidence="3">
    <location>
        <begin position="840"/>
        <end position="876"/>
    </location>
</feature>
<dbReference type="OrthoDB" id="539894at2759"/>
<dbReference type="InterPro" id="IPR013761">
    <property type="entry name" value="SAM/pointed_sf"/>
</dbReference>
<keyword evidence="1" id="KW-0106">Calcium</keyword>
<dbReference type="GO" id="GO:0005509">
    <property type="term" value="F:calcium ion binding"/>
    <property type="evidence" value="ECO:0007669"/>
    <property type="project" value="InterPro"/>
</dbReference>
<organism evidence="6 7">
    <name type="scientific">Chlamydomonas eustigma</name>
    <dbReference type="NCBI Taxonomy" id="1157962"/>
    <lineage>
        <taxon>Eukaryota</taxon>
        <taxon>Viridiplantae</taxon>
        <taxon>Chlorophyta</taxon>
        <taxon>core chlorophytes</taxon>
        <taxon>Chlorophyceae</taxon>
        <taxon>CS clade</taxon>
        <taxon>Chlamydomonadales</taxon>
        <taxon>Chlamydomonadaceae</taxon>
        <taxon>Chlamydomonas</taxon>
    </lineage>
</organism>
<name>A0A250XAZ0_9CHLO</name>
<dbReference type="InterPro" id="IPR002048">
    <property type="entry name" value="EF_hand_dom"/>
</dbReference>
<dbReference type="PROSITE" id="PS50105">
    <property type="entry name" value="SAM_DOMAIN"/>
    <property type="match status" value="1"/>
</dbReference>
<dbReference type="PROSITE" id="PS00018">
    <property type="entry name" value="EF_HAND_1"/>
    <property type="match status" value="1"/>
</dbReference>
<dbReference type="Gene3D" id="1.10.238.10">
    <property type="entry name" value="EF-hand"/>
    <property type="match status" value="1"/>
</dbReference>
<dbReference type="Gene3D" id="1.10.150.50">
    <property type="entry name" value="Transcription Factor, Ets-1"/>
    <property type="match status" value="1"/>
</dbReference>
<evidence type="ECO:0000313" key="6">
    <source>
        <dbReference type="EMBL" id="GAX80224.1"/>
    </source>
</evidence>
<feature type="region of interest" description="Disordered" evidence="3">
    <location>
        <begin position="911"/>
        <end position="932"/>
    </location>
</feature>
<evidence type="ECO:0000256" key="3">
    <source>
        <dbReference type="SAM" id="MobiDB-lite"/>
    </source>
</evidence>
<feature type="coiled-coil region" evidence="2">
    <location>
        <begin position="55"/>
        <end position="83"/>
    </location>
</feature>
<sequence>MGAQEGEGNEVQGDPQVVSTGTPYPTPIPEDWKTERAKKAELWFQASRDAALRRFQDKENEVILEAERAAQAEQQAKREAQLLKNFHEHHEQRGSHIQCTLNGRIEEVASDHLGRLALRFPHFTSVRPITVLYSSQAAFREKLFVRGLVSTMLGNAKQLSSQEGGAEQQLSGAHSPIASNHASELVWWDMLQPRLAMGETSLCRMEAIQRCRVVILVMSTSYASSNEFAGERELVLNRLLDPPGPNHRPITVIVLRYSPETHAAPALSIPPIPKGHPAAAAVAAGVVSDGSLPSRTSSSAHLKIPSNPPSPSSMSMPTLTRLVQREIGRDLTVRQQIQQSIEILRGYLLEATDVDFPEEEDVQVYLHPSEALLGAPIDLSMSLAATATSLSSLPSAIPLDPGAACAAAYQMPTPLGLTKPIEDWSIHDVQAWIRSFGGCYDRYCWSFRKLCVDGWLLMDLDDDVMNKVIGVDDKKARTTILTRLKKMLTSSSRLASTGNILPAGGELAVELFTLSPGNRYQVLLDIFLYFDRDNSGDLNMGELKELLTSVALHVEGVEVSMSVALHVEGVEPVLIMAEYDVDSDGALSKTESLTLLFDIWKLLVASRDAAAWNLPPVLLEDDLSEMLFDRNGEDADSIETADQVRRSYLGGGNNNRKQVPVAAGFGGGGGGVSRKSAIASSASAMSTSAFAAYAVGRCSMVSLARSSTRVARSSTRVAENSQKPHNAGLTVAGNLSTQTSTKSALKTFNSVAAPPNAVEGPEDLGLIDNKSVGLKKNMMSLASSGKSKVSLKAGKQHGAEAEAAEPGSEWTAPEPPVFSVKKLSVSLNVAEDYEGHRAARAAATTAASPLDEEAGGGDESEQLHRSRRSNATTQKSIHFNEDHLVQMQPSESTLVSTLGRFISLENSSLSLNSMDTKPSPSAQNHNQNHSLRPGARVPVITSLSALQPLGHHSNKPFGKSNKLASAPSMAVYTAGMMETGGARSLAASSRGGRSLVATNAAIAELDEFFDSGFTTAVATSRLRGDEEASDLAEVLTEVLKKVDMKRSGRVSGAAVVGALGNALPKDMLSPYELWLLSGIAPAVPSGTASLKTSAAAPEVPIEHFVNDAVEGVARWQQGLMNEVYGGPQKGMQKILWKLYMQLRPLPAGCIASDSGLLISQLPEPDDWDGDEEPPNPLIQAPLNREESLQILRLLVDLQVDRASAPKPSLLVLIAIAQEAQKAADAWRGSGNDVNVWSSVAAHMLYVFWELS</sequence>
<keyword evidence="7" id="KW-1185">Reference proteome</keyword>
<dbReference type="AlphaFoldDB" id="A0A250XAZ0"/>
<dbReference type="InterPro" id="IPR018247">
    <property type="entry name" value="EF_Hand_1_Ca_BS"/>
</dbReference>
<gene>
    <name evidence="6" type="ORF">CEUSTIGMA_g7662.t1</name>
</gene>
<feature type="domain" description="SAM" evidence="4">
    <location>
        <begin position="424"/>
        <end position="490"/>
    </location>
</feature>
<evidence type="ECO:0000259" key="4">
    <source>
        <dbReference type="PROSITE" id="PS50105"/>
    </source>
</evidence>
<accession>A0A250XAZ0</accession>
<feature type="region of interest" description="Disordered" evidence="3">
    <location>
        <begin position="786"/>
        <end position="815"/>
    </location>
</feature>
<keyword evidence="2" id="KW-0175">Coiled coil</keyword>
<dbReference type="EMBL" id="BEGY01000050">
    <property type="protein sequence ID" value="GAX80224.1"/>
    <property type="molecule type" value="Genomic_DNA"/>
</dbReference>
<evidence type="ECO:0000256" key="1">
    <source>
        <dbReference type="ARBA" id="ARBA00022837"/>
    </source>
</evidence>
<evidence type="ECO:0000256" key="2">
    <source>
        <dbReference type="SAM" id="Coils"/>
    </source>
</evidence>
<comment type="caution">
    <text evidence="6">The sequence shown here is derived from an EMBL/GenBank/DDBJ whole genome shotgun (WGS) entry which is preliminary data.</text>
</comment>
<feature type="compositionally biased region" description="Acidic residues" evidence="3">
    <location>
        <begin position="850"/>
        <end position="860"/>
    </location>
</feature>
<evidence type="ECO:0000259" key="5">
    <source>
        <dbReference type="PROSITE" id="PS50222"/>
    </source>
</evidence>
<feature type="compositionally biased region" description="Polar residues" evidence="3">
    <location>
        <begin position="914"/>
        <end position="930"/>
    </location>
</feature>
<evidence type="ECO:0000313" key="7">
    <source>
        <dbReference type="Proteomes" id="UP000232323"/>
    </source>
</evidence>
<dbReference type="SUPFAM" id="SSF47473">
    <property type="entry name" value="EF-hand"/>
    <property type="match status" value="1"/>
</dbReference>
<feature type="region of interest" description="Disordered" evidence="3">
    <location>
        <begin position="294"/>
        <end position="316"/>
    </location>
</feature>